<organism evidence="16 17">
    <name type="scientific">Patiria miniata</name>
    <name type="common">Bat star</name>
    <name type="synonym">Asterina miniata</name>
    <dbReference type="NCBI Taxonomy" id="46514"/>
    <lineage>
        <taxon>Eukaryota</taxon>
        <taxon>Metazoa</taxon>
        <taxon>Echinodermata</taxon>
        <taxon>Eleutherozoa</taxon>
        <taxon>Asterozoa</taxon>
        <taxon>Asteroidea</taxon>
        <taxon>Valvatacea</taxon>
        <taxon>Valvatida</taxon>
        <taxon>Asterinidae</taxon>
        <taxon>Patiria</taxon>
    </lineage>
</organism>
<dbReference type="FunFam" id="1.10.565.10:FF:000011">
    <property type="entry name" value="Nuclear receptor subfamily 5, group A, member 2"/>
    <property type="match status" value="1"/>
</dbReference>
<evidence type="ECO:0000256" key="8">
    <source>
        <dbReference type="ARBA" id="ARBA00023163"/>
    </source>
</evidence>
<dbReference type="CDD" id="cd06944">
    <property type="entry name" value="NR_LBD_Ftz-F1_like"/>
    <property type="match status" value="1"/>
</dbReference>
<feature type="compositionally biased region" description="Pro residues" evidence="13">
    <location>
        <begin position="273"/>
        <end position="282"/>
    </location>
</feature>
<dbReference type="SUPFAM" id="SSF57716">
    <property type="entry name" value="Glucocorticoid receptor-like (DNA-binding domain)"/>
    <property type="match status" value="1"/>
</dbReference>
<dbReference type="GO" id="GO:0004879">
    <property type="term" value="F:nuclear receptor activity"/>
    <property type="evidence" value="ECO:0007669"/>
    <property type="project" value="InterPro"/>
</dbReference>
<evidence type="ECO:0000313" key="17">
    <source>
        <dbReference type="Proteomes" id="UP000887568"/>
    </source>
</evidence>
<dbReference type="InterPro" id="IPR001628">
    <property type="entry name" value="Znf_hrmn_rcpt"/>
</dbReference>
<dbReference type="Pfam" id="PF00104">
    <property type="entry name" value="Hormone_recep"/>
    <property type="match status" value="1"/>
</dbReference>
<protein>
    <submittedName>
        <fullName evidence="16">Uncharacterized protein</fullName>
    </submittedName>
</protein>
<dbReference type="GO" id="GO:0009888">
    <property type="term" value="P:tissue development"/>
    <property type="evidence" value="ECO:0007669"/>
    <property type="project" value="TreeGrafter"/>
</dbReference>
<dbReference type="Pfam" id="PF00105">
    <property type="entry name" value="zf-C4"/>
    <property type="match status" value="1"/>
</dbReference>
<dbReference type="PIRSF" id="PIRSF002530">
    <property type="entry name" value="Nuc_orph_FTZ-F1"/>
    <property type="match status" value="1"/>
</dbReference>
<feature type="domain" description="NR LBD" evidence="15">
    <location>
        <begin position="301"/>
        <end position="537"/>
    </location>
</feature>
<evidence type="ECO:0000259" key="14">
    <source>
        <dbReference type="PROSITE" id="PS51030"/>
    </source>
</evidence>
<dbReference type="PANTHER" id="PTHR24086:SF15">
    <property type="entry name" value="NUCLEAR HORMONE RECEPTOR FTZ-F1"/>
    <property type="match status" value="1"/>
</dbReference>
<evidence type="ECO:0000256" key="6">
    <source>
        <dbReference type="ARBA" id="ARBA00023015"/>
    </source>
</evidence>
<keyword evidence="6 12" id="KW-0805">Transcription regulation</keyword>
<comment type="similarity">
    <text evidence="2">Belongs to the nuclear hormone receptor family. NR5 subfamily.</text>
</comment>
<evidence type="ECO:0000313" key="16">
    <source>
        <dbReference type="EnsemblMetazoa" id="XP_038063496.1"/>
    </source>
</evidence>
<evidence type="ECO:0000256" key="2">
    <source>
        <dbReference type="ARBA" id="ARBA00007536"/>
    </source>
</evidence>
<dbReference type="GO" id="GO:0090575">
    <property type="term" value="C:RNA polymerase II transcription regulator complex"/>
    <property type="evidence" value="ECO:0007669"/>
    <property type="project" value="TreeGrafter"/>
</dbReference>
<dbReference type="SMART" id="SM00399">
    <property type="entry name" value="ZnF_C4"/>
    <property type="match status" value="1"/>
</dbReference>
<dbReference type="PRINTS" id="PR00047">
    <property type="entry name" value="STROIDFINGER"/>
</dbReference>
<dbReference type="Gene3D" id="1.10.565.10">
    <property type="entry name" value="Retinoid X Receptor"/>
    <property type="match status" value="1"/>
</dbReference>
<evidence type="ECO:0000256" key="5">
    <source>
        <dbReference type="ARBA" id="ARBA00022833"/>
    </source>
</evidence>
<dbReference type="FunFam" id="3.30.50.10:FF:000006">
    <property type="entry name" value="Nuclear receptor subfamily 5 group A member"/>
    <property type="match status" value="1"/>
</dbReference>
<dbReference type="InterPro" id="IPR001723">
    <property type="entry name" value="Nuclear_hrmn_rcpt"/>
</dbReference>
<evidence type="ECO:0000256" key="7">
    <source>
        <dbReference type="ARBA" id="ARBA00023125"/>
    </source>
</evidence>
<evidence type="ECO:0000259" key="15">
    <source>
        <dbReference type="PROSITE" id="PS51843"/>
    </source>
</evidence>
<dbReference type="InterPro" id="IPR000536">
    <property type="entry name" value="Nucl_hrmn_rcpt_lig-bd"/>
</dbReference>
<evidence type="ECO:0000256" key="3">
    <source>
        <dbReference type="ARBA" id="ARBA00022723"/>
    </source>
</evidence>
<evidence type="ECO:0000256" key="1">
    <source>
        <dbReference type="ARBA" id="ARBA00004123"/>
    </source>
</evidence>
<dbReference type="InterPro" id="IPR016355">
    <property type="entry name" value="NR5-like"/>
</dbReference>
<dbReference type="AlphaFoldDB" id="A0A914AIW8"/>
<feature type="compositionally biased region" description="Acidic residues" evidence="13">
    <location>
        <begin position="1"/>
        <end position="10"/>
    </location>
</feature>
<comment type="subcellular location">
    <subcellularLocation>
        <location evidence="1 12">Nucleus</location>
    </subcellularLocation>
</comment>
<evidence type="ECO:0000256" key="9">
    <source>
        <dbReference type="ARBA" id="ARBA00023170"/>
    </source>
</evidence>
<dbReference type="GO" id="GO:0008270">
    <property type="term" value="F:zinc ion binding"/>
    <property type="evidence" value="ECO:0007669"/>
    <property type="project" value="UniProtKB-KW"/>
</dbReference>
<feature type="region of interest" description="Disordered" evidence="13">
    <location>
        <begin position="1"/>
        <end position="34"/>
    </location>
</feature>
<dbReference type="PROSITE" id="PS00031">
    <property type="entry name" value="NUCLEAR_REC_DBD_1"/>
    <property type="match status" value="1"/>
</dbReference>
<keyword evidence="7 12" id="KW-0238">DNA-binding</keyword>
<dbReference type="PROSITE" id="PS51030">
    <property type="entry name" value="NUCLEAR_REC_DBD_2"/>
    <property type="match status" value="1"/>
</dbReference>
<dbReference type="GO" id="GO:0009755">
    <property type="term" value="P:hormone-mediated signaling pathway"/>
    <property type="evidence" value="ECO:0007669"/>
    <property type="project" value="TreeGrafter"/>
</dbReference>
<dbReference type="Proteomes" id="UP000887568">
    <property type="component" value="Unplaced"/>
</dbReference>
<feature type="domain" description="Nuclear receptor" evidence="14">
    <location>
        <begin position="67"/>
        <end position="142"/>
    </location>
</feature>
<dbReference type="OMA" id="DYCITAY"/>
<reference evidence="16" key="1">
    <citation type="submission" date="2022-11" db="UniProtKB">
        <authorList>
            <consortium name="EnsemblMetazoa"/>
        </authorList>
    </citation>
    <scope>IDENTIFICATION</scope>
</reference>
<keyword evidence="9 12" id="KW-0675">Receptor</keyword>
<dbReference type="PANTHER" id="PTHR24086">
    <property type="entry name" value="NUCLEAR RECEPTOR SUBFAMILY 5 GROUP A"/>
    <property type="match status" value="1"/>
</dbReference>
<keyword evidence="5 12" id="KW-0862">Zinc</keyword>
<dbReference type="EnsemblMetazoa" id="XM_038207568.1">
    <property type="protein sequence ID" value="XP_038063496.1"/>
    <property type="gene ID" value="LOC119734210"/>
</dbReference>
<keyword evidence="4 12" id="KW-0863">Zinc-finger</keyword>
<keyword evidence="8 12" id="KW-0804">Transcription</keyword>
<dbReference type="InterPro" id="IPR035500">
    <property type="entry name" value="NHR-like_dom_sf"/>
</dbReference>
<dbReference type="CDD" id="cd07167">
    <property type="entry name" value="NR_DBD_Lrh-1_like"/>
    <property type="match status" value="1"/>
</dbReference>
<sequence length="539" mass="60429">MSCVELDEVPPSEVGGLSMDTEGRGDPSTAVPNGVSHRGQGYSPYFPAPPLRMDFNFEQSEVKPEFDEFCPVCGDKVSGYHYGLLTCESCKGFFKRTVQNKKVYTCIENRNCLIDKTQRKRCPYCRFQKCLKVGMKLEAVRPDRMRGGRNKFGPMYKRDRALKQQQRNRIIASSRAVSAPGNPDISMAIKNIQAAASKSAPLYPPAAVVIRDPMMNNKQASLMNLAQPTSLVHNGYPSGVVVTGGPVSSNNHHQMQPLNYTTSAMGHPQNPTSSPPPPPAAPPASSSTSPLLHSVKSEPDQTPNLILELMRSEPDHSQLQAKVAAFLQSQMSLTPPGDFFSMICKLADQTLFSFVDWARNSLYFKELKVEDQMKLLQNSWSQLLVFDHLYRQSHHHGDGILLITGQTIDSTMLPIGLAAMGMGDLTDQMVRIIARMRDLKIDHKEYVCLKFLILLNPDVNTLQDKHIIDNCQDRISGSLMDYTMTNYPGINDKFGLMLRVLPEIRQVSQRGEQYLYSRHMEGEVPYNSLLMEMLHSKRK</sequence>
<dbReference type="PRINTS" id="PR00398">
    <property type="entry name" value="STRDHORMONER"/>
</dbReference>
<dbReference type="Gene3D" id="3.30.50.10">
    <property type="entry name" value="Erythroid Transcription Factor GATA-1, subunit A"/>
    <property type="match status" value="1"/>
</dbReference>
<dbReference type="SUPFAM" id="SSF48508">
    <property type="entry name" value="Nuclear receptor ligand-binding domain"/>
    <property type="match status" value="1"/>
</dbReference>
<dbReference type="PROSITE" id="PS51843">
    <property type="entry name" value="NR_LBD"/>
    <property type="match status" value="1"/>
</dbReference>
<feature type="compositionally biased region" description="Polar residues" evidence="13">
    <location>
        <begin position="250"/>
        <end position="264"/>
    </location>
</feature>
<dbReference type="SMART" id="SM00430">
    <property type="entry name" value="HOLI"/>
    <property type="match status" value="1"/>
</dbReference>
<evidence type="ECO:0000256" key="12">
    <source>
        <dbReference type="RuleBase" id="RU004334"/>
    </source>
</evidence>
<dbReference type="GeneID" id="119734210"/>
<feature type="region of interest" description="Disordered" evidence="13">
    <location>
        <begin position="246"/>
        <end position="298"/>
    </location>
</feature>
<evidence type="ECO:0000256" key="13">
    <source>
        <dbReference type="SAM" id="MobiDB-lite"/>
    </source>
</evidence>
<dbReference type="RefSeq" id="XP_038063496.1">
    <property type="nucleotide sequence ID" value="XM_038207568.1"/>
</dbReference>
<name>A0A914AIW8_PATMI</name>
<keyword evidence="3 12" id="KW-0479">Metal-binding</keyword>
<keyword evidence="10 12" id="KW-0539">Nucleus</keyword>
<accession>A0A914AIW8</accession>
<dbReference type="InterPro" id="IPR013088">
    <property type="entry name" value="Znf_NHR/GATA"/>
</dbReference>
<evidence type="ECO:0000256" key="4">
    <source>
        <dbReference type="ARBA" id="ARBA00022771"/>
    </source>
</evidence>
<evidence type="ECO:0000256" key="11">
    <source>
        <dbReference type="PIRSR" id="PIRSR002530-1"/>
    </source>
</evidence>
<dbReference type="OrthoDB" id="5771769at2759"/>
<proteinExistence type="inferred from homology"/>
<keyword evidence="17" id="KW-1185">Reference proteome</keyword>
<evidence type="ECO:0000256" key="10">
    <source>
        <dbReference type="ARBA" id="ARBA00023242"/>
    </source>
</evidence>
<feature type="binding site" evidence="11">
    <location>
        <position position="514"/>
    </location>
    <ligand>
        <name>a phospholipid derivative</name>
        <dbReference type="ChEBI" id="CHEBI:16247"/>
    </ligand>
</feature>
<dbReference type="GO" id="GO:0000978">
    <property type="term" value="F:RNA polymerase II cis-regulatory region sequence-specific DNA binding"/>
    <property type="evidence" value="ECO:0007669"/>
    <property type="project" value="TreeGrafter"/>
</dbReference>